<dbReference type="SUPFAM" id="SSF52540">
    <property type="entry name" value="P-loop containing nucleoside triphosphate hydrolases"/>
    <property type="match status" value="1"/>
</dbReference>
<dbReference type="Gene3D" id="3.40.50.300">
    <property type="entry name" value="P-loop containing nucleotide triphosphate hydrolases"/>
    <property type="match status" value="1"/>
</dbReference>
<dbReference type="InterPro" id="IPR056884">
    <property type="entry name" value="NPHP3-like_N"/>
</dbReference>
<feature type="coiled-coil region" evidence="2">
    <location>
        <begin position="1987"/>
        <end position="2014"/>
    </location>
</feature>
<feature type="compositionally biased region" description="Low complexity" evidence="3">
    <location>
        <begin position="9"/>
        <end position="22"/>
    </location>
</feature>
<evidence type="ECO:0000256" key="1">
    <source>
        <dbReference type="ARBA" id="ARBA00022737"/>
    </source>
</evidence>
<sequence length="2078" mass="237316">MEALRRKLTSSPSPSKTVVTTSQIVTEVESSDPESDTTNVGSPTITRKHGRNGSSAFEVNRSLYFTRVKAVERQALETIGQLLTYNESFVSKINITTYLQFISDERISHMPRQGSDWDRVLRSAQFFGLQIWSFGERVDVFIPGKTNPACAALAACQILLEIGHGQAPALLPTFTALYEFSMLLSEIGQIQDLDKLPQEIQEDATHTFCDLVNLVSNIAAYYGQRISDLKDGSTVHISFDACFGAQIDQIWRSKEALYERIWAYKLSGRNLSMSLEELRWKLQATVGQAISNKLYDEVDDHLDRSEETCYWFKDVLSQFLKSYDQVLCVTGAPSSGKTVLAEWVEERLARPFDHKAYAVLRYDFPYDSPEEATQIAFLKSILFQLLERSVGNVQLYEHLARAFGGHTREMSVEQIEASLWNTLRHCLQDIQRGDLSLVIISDGCDGIAGGPQTAANFHKALQECVSRLSQIRVITFCRQVPHLVQGYKYLHITPKEVNEDIQAYFEEVLQKSHFRNMGFDGEKLIEELVAKSKGNWLWAFYAGRLLSREQSKDAVIRASRELKSDISDVLYKVVGSLELKKNHILRNLLSVMLVAERPLAVTELGQFSSVELQKSIVPAFPVNVAQFISQYCGDIAVIRAGHVHFRTEVVRSYMRTQLGKSLLPVQEANRHLTLMMLLYAKLALSTVDEKPTVELLKYEVVGSLFSKHSLLGYVVQNWVGHFRAAGFIGSDDRLNLTKEFSDVFPSSVMFALLERTCWTRLYTNRDLLLRHELALHIREACFGTKHAAVLHNLITLGHIHFKVMNVTNSNIVAARYFYEAVNVGKVVLSETSTIVENCVQLFFDCTRDLVITERTETATYSEEMILFMIRVCTSKYGQSSGEVINWYERLAKLYVAMKEDHQATATYRTLYEMIAIKHGKKSEKAKQIGTYFGTLDIVLKSKSMEKMSELEQVIFETNEELEITDHLSISMWIRLAQSYVACGQLFLAERLYVSLWQRITFTCQKDASVEAHLAKIQVSLEYVRFLHNQNRNEEASNILICLWTEYEHHSFESESIILRIREIGTVCRKFGLLSISANILTKVWGWFKLKGKSNDEEARKTTALITQVVEEITETTVTKKTTITTTTEVTEKAVKEIFEYHLNRCKQSTADVAFFSACKAMIGLYIQQENWRQAEVVIKRTLELTWKAILGVDTRIKLCDDSITDCLFIARRLALSYSRQGFFEMAERVHLQIFYACLATLRLENDLLSEAVIILIGFYEEHHRHKEIIDIYIELLGKYQSGLGRSHRLTIKTLYSLADQCKMIGRESAYNYYFEIFVVLNQGIHHCHPDAVQAALVLCNHYHARGLWTQLQQICSPLWETIILRRGECVITEAEIALVYKTYSQALAFDAKVDFSARYKLAVEYKDVIAAICGVDSSAMIHALIALANICEKNERHYQESVTIYEEVLRKISTTKTTTTTITETTVETVKKRLSRMYMTVIAINGRADSRTTLERAIKIGVETYELYKIEFGCWHEKALFQLKEVVILYQKANTKESRTSIYELLLSSFREIVSVVAVNMALFHSAATLATIFASAGLIAEGQELLYQLRHRIIFQGQWPLNGIILHLDSHLTKVVFIFMAAFEHGLSGQSTSVSHSSIMAEIVLEAFLYEDYSRVADKNNKLEVVLEYGARLRGFWESHKRDQNLAILDDKLFQLFRKEYAQFFDGINDEDVGLLYRCLLVELAKDRPTTKIDLITLACKAANDKIRDLLAEGDFRRASQLGRCIFTFSERQHLYHDRDRIPYGYRLAEYLTGINVPRPTNSKDNEYKVSMLETAKAVMKDVIAAFRTIKIDFASLQFDDIIGLIRLLGELRNFSELDDLLSRLWEVREDVRKTLNCDPAVIIEIGALLVHVQHVRGYAGKAIGNAKLMYYNLRRGRGPLDLQTLNMARLLASIYASAGKPDKAMTTHEEVLREMALPFDKNDNGDGQAKHRFLIEQAKIHLELLKGARNQLGEWTKQSEEFEDLYNRLNNNLKLGTPSFEKWVKSSEDSSYKGKYLYAPPQRWTLDKISNGGLVTQNDSGFRLNVVETARREWYA</sequence>
<evidence type="ECO:0000313" key="6">
    <source>
        <dbReference type="Proteomes" id="UP001338125"/>
    </source>
</evidence>
<dbReference type="Proteomes" id="UP001338125">
    <property type="component" value="Unassembled WGS sequence"/>
</dbReference>
<dbReference type="EMBL" id="JAVFKD010000016">
    <property type="protein sequence ID" value="KAK5987204.1"/>
    <property type="molecule type" value="Genomic_DNA"/>
</dbReference>
<comment type="caution">
    <text evidence="5">The sequence shown here is derived from an EMBL/GenBank/DDBJ whole genome shotgun (WGS) entry which is preliminary data.</text>
</comment>
<gene>
    <name evidence="5" type="ORF">PT974_11325</name>
</gene>
<feature type="compositionally biased region" description="Polar residues" evidence="3">
    <location>
        <begin position="36"/>
        <end position="45"/>
    </location>
</feature>
<protein>
    <recommendedName>
        <fullName evidence="4">Nephrocystin 3-like N-terminal domain-containing protein</fullName>
    </recommendedName>
</protein>
<evidence type="ECO:0000259" key="4">
    <source>
        <dbReference type="Pfam" id="PF24883"/>
    </source>
</evidence>
<dbReference type="PANTHER" id="PTHR10039:SF9">
    <property type="entry name" value="NACHT DOMAIN PROTEIN (AFU_ORTHOLOGUE AFUA_2G01760)"/>
    <property type="match status" value="1"/>
</dbReference>
<name>A0ABR0S4W1_9HYPO</name>
<dbReference type="Pfam" id="PF24883">
    <property type="entry name" value="NPHP3_N"/>
    <property type="match status" value="1"/>
</dbReference>
<dbReference type="InterPro" id="IPR011990">
    <property type="entry name" value="TPR-like_helical_dom_sf"/>
</dbReference>
<proteinExistence type="predicted"/>
<reference evidence="5 6" key="1">
    <citation type="submission" date="2024-01" db="EMBL/GenBank/DDBJ databases">
        <title>Complete genome of Cladobotryum mycophilum ATHUM6906.</title>
        <authorList>
            <person name="Christinaki A.C."/>
            <person name="Myridakis A.I."/>
            <person name="Kouvelis V.N."/>
        </authorList>
    </citation>
    <scope>NUCLEOTIDE SEQUENCE [LARGE SCALE GENOMIC DNA]</scope>
    <source>
        <strain evidence="5 6">ATHUM6906</strain>
    </source>
</reference>
<evidence type="ECO:0000256" key="3">
    <source>
        <dbReference type="SAM" id="MobiDB-lite"/>
    </source>
</evidence>
<keyword evidence="1" id="KW-0677">Repeat</keyword>
<organism evidence="5 6">
    <name type="scientific">Cladobotryum mycophilum</name>
    <dbReference type="NCBI Taxonomy" id="491253"/>
    <lineage>
        <taxon>Eukaryota</taxon>
        <taxon>Fungi</taxon>
        <taxon>Dikarya</taxon>
        <taxon>Ascomycota</taxon>
        <taxon>Pezizomycotina</taxon>
        <taxon>Sordariomycetes</taxon>
        <taxon>Hypocreomycetidae</taxon>
        <taxon>Hypocreales</taxon>
        <taxon>Hypocreaceae</taxon>
        <taxon>Cladobotryum</taxon>
    </lineage>
</organism>
<keyword evidence="2" id="KW-0175">Coiled coil</keyword>
<accession>A0ABR0S4W1</accession>
<feature type="domain" description="Nephrocystin 3-like N-terminal" evidence="4">
    <location>
        <begin position="308"/>
        <end position="478"/>
    </location>
</feature>
<evidence type="ECO:0000313" key="5">
    <source>
        <dbReference type="EMBL" id="KAK5987204.1"/>
    </source>
</evidence>
<evidence type="ECO:0000256" key="2">
    <source>
        <dbReference type="SAM" id="Coils"/>
    </source>
</evidence>
<keyword evidence="6" id="KW-1185">Reference proteome</keyword>
<dbReference type="Gene3D" id="1.25.40.10">
    <property type="entry name" value="Tetratricopeptide repeat domain"/>
    <property type="match status" value="1"/>
</dbReference>
<dbReference type="PANTHER" id="PTHR10039">
    <property type="entry name" value="AMELOGENIN"/>
    <property type="match status" value="1"/>
</dbReference>
<feature type="region of interest" description="Disordered" evidence="3">
    <location>
        <begin position="1"/>
        <end position="52"/>
    </location>
</feature>
<dbReference type="InterPro" id="IPR027417">
    <property type="entry name" value="P-loop_NTPase"/>
</dbReference>